<evidence type="ECO:0000313" key="2">
    <source>
        <dbReference type="Proteomes" id="UP001500618"/>
    </source>
</evidence>
<evidence type="ECO:0000313" key="1">
    <source>
        <dbReference type="EMBL" id="GAA1686446.1"/>
    </source>
</evidence>
<reference evidence="2" key="1">
    <citation type="journal article" date="2019" name="Int. J. Syst. Evol. Microbiol.">
        <title>The Global Catalogue of Microorganisms (GCM) 10K type strain sequencing project: providing services to taxonomists for standard genome sequencing and annotation.</title>
        <authorList>
            <consortium name="The Broad Institute Genomics Platform"/>
            <consortium name="The Broad Institute Genome Sequencing Center for Infectious Disease"/>
            <person name="Wu L."/>
            <person name="Ma J."/>
        </authorList>
    </citation>
    <scope>NUCLEOTIDE SEQUENCE [LARGE SCALE GENOMIC DNA]</scope>
    <source>
        <strain evidence="2">JCM 14718</strain>
    </source>
</reference>
<sequence>MAGGESGGTAPDMPHPLAIFTHRNQPNALGNILPYLSASRQCPNTAHVNDGKWARTLAH</sequence>
<dbReference type="Proteomes" id="UP001500618">
    <property type="component" value="Unassembled WGS sequence"/>
</dbReference>
<name>A0ABP4TFF4_9ACTN</name>
<organism evidence="1 2">
    <name type="scientific">Fodinicola feengrottensis</name>
    <dbReference type="NCBI Taxonomy" id="435914"/>
    <lineage>
        <taxon>Bacteria</taxon>
        <taxon>Bacillati</taxon>
        <taxon>Actinomycetota</taxon>
        <taxon>Actinomycetes</taxon>
        <taxon>Mycobacteriales</taxon>
        <taxon>Fodinicola</taxon>
    </lineage>
</organism>
<comment type="caution">
    <text evidence="1">The sequence shown here is derived from an EMBL/GenBank/DDBJ whole genome shotgun (WGS) entry which is preliminary data.</text>
</comment>
<keyword evidence="2" id="KW-1185">Reference proteome</keyword>
<dbReference type="EMBL" id="BAAANY010000014">
    <property type="protein sequence ID" value="GAA1686446.1"/>
    <property type="molecule type" value="Genomic_DNA"/>
</dbReference>
<accession>A0ABP4TFF4</accession>
<protein>
    <submittedName>
        <fullName evidence="1">Uncharacterized protein</fullName>
    </submittedName>
</protein>
<gene>
    <name evidence="1" type="ORF">GCM10009765_39910</name>
</gene>
<proteinExistence type="predicted"/>